<proteinExistence type="predicted"/>
<dbReference type="EMBL" id="GISG01254933">
    <property type="protein sequence ID" value="MBA4672333.1"/>
    <property type="molecule type" value="Transcribed_RNA"/>
</dbReference>
<dbReference type="AlphaFoldDB" id="A0A7C9AR12"/>
<name>A0A7C9AR12_OPUST</name>
<reference evidence="1" key="2">
    <citation type="submission" date="2020-07" db="EMBL/GenBank/DDBJ databases">
        <authorList>
            <person name="Vera ALvarez R."/>
            <person name="Arias-Moreno D.M."/>
            <person name="Jimenez-Jacinto V."/>
            <person name="Jimenez-Bremont J.F."/>
            <person name="Swaminathan K."/>
            <person name="Moose S.P."/>
            <person name="Guerrero-Gonzalez M.L."/>
            <person name="Marino-Ramirez L."/>
            <person name="Landsman D."/>
            <person name="Rodriguez-Kessler M."/>
            <person name="Delgado-Sanchez P."/>
        </authorList>
    </citation>
    <scope>NUCLEOTIDE SEQUENCE</scope>
    <source>
        <tissue evidence="1">Cladode</tissue>
    </source>
</reference>
<sequence>MVPQHHRTFLHILSSHKDRFSFPEVGMNHTRPHGTLVHKHASHNSNHGCNHFYIENPSHNTLSPPPPSHIGTYTHPSSYKVGTPHHDKSHSIYGFHSPTPYYIAYYMKIL</sequence>
<evidence type="ECO:0000313" key="1">
    <source>
        <dbReference type="EMBL" id="MBA4672333.1"/>
    </source>
</evidence>
<protein>
    <submittedName>
        <fullName evidence="1">Uncharacterized protein</fullName>
    </submittedName>
</protein>
<organism evidence="1">
    <name type="scientific">Opuntia streptacantha</name>
    <name type="common">Prickly pear cactus</name>
    <name type="synonym">Opuntia cardona</name>
    <dbReference type="NCBI Taxonomy" id="393608"/>
    <lineage>
        <taxon>Eukaryota</taxon>
        <taxon>Viridiplantae</taxon>
        <taxon>Streptophyta</taxon>
        <taxon>Embryophyta</taxon>
        <taxon>Tracheophyta</taxon>
        <taxon>Spermatophyta</taxon>
        <taxon>Magnoliopsida</taxon>
        <taxon>eudicotyledons</taxon>
        <taxon>Gunneridae</taxon>
        <taxon>Pentapetalae</taxon>
        <taxon>Caryophyllales</taxon>
        <taxon>Cactineae</taxon>
        <taxon>Cactaceae</taxon>
        <taxon>Opuntioideae</taxon>
        <taxon>Opuntia</taxon>
    </lineage>
</organism>
<accession>A0A7C9AR12</accession>
<reference evidence="1" key="1">
    <citation type="journal article" date="2013" name="J. Plant Res.">
        <title>Effect of fungi and light on seed germination of three Opuntia species from semiarid lands of central Mexico.</title>
        <authorList>
            <person name="Delgado-Sanchez P."/>
            <person name="Jimenez-Bremont J.F."/>
            <person name="Guerrero-Gonzalez Mde L."/>
            <person name="Flores J."/>
        </authorList>
    </citation>
    <scope>NUCLEOTIDE SEQUENCE</scope>
    <source>
        <tissue evidence="1">Cladode</tissue>
    </source>
</reference>